<comment type="caution">
    <text evidence="1">The sequence shown here is derived from an EMBL/GenBank/DDBJ whole genome shotgun (WGS) entry which is preliminary data.</text>
</comment>
<dbReference type="EMBL" id="BHXQ01000003">
    <property type="protein sequence ID" value="GCC51550.1"/>
    <property type="molecule type" value="Genomic_DNA"/>
</dbReference>
<organism evidence="1 2">
    <name type="scientific">Chryseotalea sanaruensis</name>
    <dbReference type="NCBI Taxonomy" id="2482724"/>
    <lineage>
        <taxon>Bacteria</taxon>
        <taxon>Pseudomonadati</taxon>
        <taxon>Bacteroidota</taxon>
        <taxon>Cytophagia</taxon>
        <taxon>Cytophagales</taxon>
        <taxon>Chryseotaleaceae</taxon>
        <taxon>Chryseotalea</taxon>
    </lineage>
</organism>
<name>A0A401U9J6_9BACT</name>
<keyword evidence="2" id="KW-1185">Reference proteome</keyword>
<sequence>MLSLLFENNHLTIKHHKTDQYLLLTWKGFIPSTEFRSLACEIIKAVEKTKVNKILSDNTEWKIISPNDYSWAASHWFPKAEESGIKQMATVLSTDAFNRLAERTVQNMADISGMKIRNFERLAKAADWLTANATVKVA</sequence>
<evidence type="ECO:0000313" key="1">
    <source>
        <dbReference type="EMBL" id="GCC51550.1"/>
    </source>
</evidence>
<gene>
    <name evidence="1" type="ORF">SanaruYs_17750</name>
</gene>
<reference evidence="1 2" key="1">
    <citation type="submission" date="2018-11" db="EMBL/GenBank/DDBJ databases">
        <title>Chryseotalea sanarue gen. nov., sp., nov., a member of the family Cytophagaceae, isolated from a brackish lake in Hamamatsu Japan.</title>
        <authorList>
            <person name="Maejima Y."/>
            <person name="Iino T."/>
            <person name="Muraguchi Y."/>
            <person name="Fukuda K."/>
            <person name="Ohkuma M."/>
            <person name="Moriuchi R."/>
            <person name="Dohra H."/>
            <person name="Kimbara K."/>
            <person name="Shintani M."/>
        </authorList>
    </citation>
    <scope>NUCLEOTIDE SEQUENCE [LARGE SCALE GENOMIC DNA]</scope>
    <source>
        <strain evidence="1 2">Ys</strain>
    </source>
</reference>
<dbReference type="AlphaFoldDB" id="A0A401U9J6"/>
<dbReference type="Proteomes" id="UP000288227">
    <property type="component" value="Unassembled WGS sequence"/>
</dbReference>
<proteinExistence type="predicted"/>
<dbReference type="OrthoDB" id="852227at2"/>
<evidence type="ECO:0000313" key="2">
    <source>
        <dbReference type="Proteomes" id="UP000288227"/>
    </source>
</evidence>
<dbReference type="RefSeq" id="WP_127122208.1">
    <property type="nucleotide sequence ID" value="NZ_BHXQ01000003.1"/>
</dbReference>
<evidence type="ECO:0008006" key="3">
    <source>
        <dbReference type="Google" id="ProtNLM"/>
    </source>
</evidence>
<accession>A0A401U9J6</accession>
<protein>
    <recommendedName>
        <fullName evidence="3">STAS/SEC14 domain-containing protein</fullName>
    </recommendedName>
</protein>